<gene>
    <name evidence="1" type="ORF">Bca52824_008342</name>
</gene>
<dbReference type="GO" id="GO:0048529">
    <property type="term" value="F:magnesium-protoporphyrin IX monomethyl ester (oxidative) cyclase activity"/>
    <property type="evidence" value="ECO:0007669"/>
    <property type="project" value="InterPro"/>
</dbReference>
<dbReference type="PANTHER" id="PTHR31053:SF2">
    <property type="entry name" value="MAGNESIUM-PROTOPORPHYRIN IX MONOMETHYL ESTER [OXIDATIVE] CYCLASE, CHLOROPLASTIC"/>
    <property type="match status" value="1"/>
</dbReference>
<name>A0A8X8B629_BRACI</name>
<organism evidence="1 2">
    <name type="scientific">Brassica carinata</name>
    <name type="common">Ethiopian mustard</name>
    <name type="synonym">Abyssinian cabbage</name>
    <dbReference type="NCBI Taxonomy" id="52824"/>
    <lineage>
        <taxon>Eukaryota</taxon>
        <taxon>Viridiplantae</taxon>
        <taxon>Streptophyta</taxon>
        <taxon>Embryophyta</taxon>
        <taxon>Tracheophyta</taxon>
        <taxon>Spermatophyta</taxon>
        <taxon>Magnoliopsida</taxon>
        <taxon>eudicotyledons</taxon>
        <taxon>Gunneridae</taxon>
        <taxon>Pentapetalae</taxon>
        <taxon>rosids</taxon>
        <taxon>malvids</taxon>
        <taxon>Brassicales</taxon>
        <taxon>Brassicaceae</taxon>
        <taxon>Brassiceae</taxon>
        <taxon>Brassica</taxon>
    </lineage>
</organism>
<accession>A0A8X8B629</accession>
<dbReference type="GO" id="GO:0009535">
    <property type="term" value="C:chloroplast thylakoid membrane"/>
    <property type="evidence" value="ECO:0007669"/>
    <property type="project" value="TreeGrafter"/>
</dbReference>
<protein>
    <submittedName>
        <fullName evidence="1">Uncharacterized protein</fullName>
    </submittedName>
</protein>
<sequence length="104" mass="11489">MTGKPSSGLVSSTSKYGIGLNTKLFDMHVIIENPEFKRKLDRMVVINNEKLMAVGQTDDPSFVKNLKRIPLIAGLVSEILAAYLMPLVESGSVDFAEFEPNLVY</sequence>
<evidence type="ECO:0000313" key="2">
    <source>
        <dbReference type="Proteomes" id="UP000886595"/>
    </source>
</evidence>
<dbReference type="GO" id="GO:0046872">
    <property type="term" value="F:metal ion binding"/>
    <property type="evidence" value="ECO:0007669"/>
    <property type="project" value="InterPro"/>
</dbReference>
<dbReference type="AlphaFoldDB" id="A0A8X8B629"/>
<evidence type="ECO:0000313" key="1">
    <source>
        <dbReference type="EMBL" id="KAG2325614.1"/>
    </source>
</evidence>
<dbReference type="GO" id="GO:0015979">
    <property type="term" value="P:photosynthesis"/>
    <property type="evidence" value="ECO:0007669"/>
    <property type="project" value="InterPro"/>
</dbReference>
<comment type="caution">
    <text evidence="1">The sequence shown here is derived from an EMBL/GenBank/DDBJ whole genome shotgun (WGS) entry which is preliminary data.</text>
</comment>
<proteinExistence type="predicted"/>
<dbReference type="InterPro" id="IPR008434">
    <property type="entry name" value="AcsF"/>
</dbReference>
<dbReference type="Proteomes" id="UP000886595">
    <property type="component" value="Unassembled WGS sequence"/>
</dbReference>
<keyword evidence="2" id="KW-1185">Reference proteome</keyword>
<dbReference type="PANTHER" id="PTHR31053">
    <property type="entry name" value="MAGNESIUM-PROTOPORPHYRIN IX MONOMETHYL ESTER [OXIDATIVE] CYCLASE, CHLOROPLASTIC"/>
    <property type="match status" value="1"/>
</dbReference>
<dbReference type="EMBL" id="JAAMPC010000002">
    <property type="protein sequence ID" value="KAG2325614.1"/>
    <property type="molecule type" value="Genomic_DNA"/>
</dbReference>
<dbReference type="OrthoDB" id="1025204at2759"/>
<dbReference type="GO" id="GO:0015995">
    <property type="term" value="P:chlorophyll biosynthetic process"/>
    <property type="evidence" value="ECO:0007669"/>
    <property type="project" value="InterPro"/>
</dbReference>
<reference evidence="1 2" key="1">
    <citation type="submission" date="2020-02" db="EMBL/GenBank/DDBJ databases">
        <authorList>
            <person name="Ma Q."/>
            <person name="Huang Y."/>
            <person name="Song X."/>
            <person name="Pei D."/>
        </authorList>
    </citation>
    <scope>NUCLEOTIDE SEQUENCE [LARGE SCALE GENOMIC DNA]</scope>
    <source>
        <strain evidence="1">Sxm20200214</strain>
        <tissue evidence="1">Leaf</tissue>
    </source>
</reference>